<dbReference type="Proteomes" id="UP000598820">
    <property type="component" value="Unassembled WGS sequence"/>
</dbReference>
<proteinExistence type="predicted"/>
<accession>A0A927GAX1</accession>
<organism evidence="1 2">
    <name type="scientific">Spirosoma profusum</name>
    <dbReference type="NCBI Taxonomy" id="2771354"/>
    <lineage>
        <taxon>Bacteria</taxon>
        <taxon>Pseudomonadati</taxon>
        <taxon>Bacteroidota</taxon>
        <taxon>Cytophagia</taxon>
        <taxon>Cytophagales</taxon>
        <taxon>Cytophagaceae</taxon>
        <taxon>Spirosoma</taxon>
    </lineage>
</organism>
<reference evidence="1" key="1">
    <citation type="submission" date="2020-09" db="EMBL/GenBank/DDBJ databases">
        <authorList>
            <person name="Kim M.K."/>
        </authorList>
    </citation>
    <scope>NUCLEOTIDE SEQUENCE</scope>
    <source>
        <strain evidence="1">BT702</strain>
    </source>
</reference>
<dbReference type="RefSeq" id="WP_190893186.1">
    <property type="nucleotide sequence ID" value="NZ_JACWZY010000062.1"/>
</dbReference>
<dbReference type="AlphaFoldDB" id="A0A927GAX1"/>
<gene>
    <name evidence="1" type="ORF">IC229_33610</name>
</gene>
<evidence type="ECO:0000313" key="1">
    <source>
        <dbReference type="EMBL" id="MBD2705594.1"/>
    </source>
</evidence>
<keyword evidence="2" id="KW-1185">Reference proteome</keyword>
<dbReference type="EMBL" id="JACWZY010000062">
    <property type="protein sequence ID" value="MBD2705594.1"/>
    <property type="molecule type" value="Genomic_DNA"/>
</dbReference>
<evidence type="ECO:0000313" key="2">
    <source>
        <dbReference type="Proteomes" id="UP000598820"/>
    </source>
</evidence>
<comment type="caution">
    <text evidence="1">The sequence shown here is derived from an EMBL/GenBank/DDBJ whole genome shotgun (WGS) entry which is preliminary data.</text>
</comment>
<sequence length="55" mass="6196">MKRRNFITTLLDLPLAKPAKATPPPTAVVVPDIRIDGQQLRIVLSRVKQDLSQYI</sequence>
<name>A0A927GAX1_9BACT</name>
<protein>
    <submittedName>
        <fullName evidence="1">Uncharacterized protein</fullName>
    </submittedName>
</protein>